<organism evidence="1">
    <name type="scientific">viral metagenome</name>
    <dbReference type="NCBI Taxonomy" id="1070528"/>
    <lineage>
        <taxon>unclassified sequences</taxon>
        <taxon>metagenomes</taxon>
        <taxon>organismal metagenomes</taxon>
    </lineage>
</organism>
<proteinExistence type="predicted"/>
<dbReference type="EMBL" id="MN738839">
    <property type="protein sequence ID" value="QHT39224.1"/>
    <property type="molecule type" value="Genomic_DNA"/>
</dbReference>
<name>A0A6C0FE46_9ZZZZ</name>
<dbReference type="AlphaFoldDB" id="A0A6C0FE46"/>
<sequence>MENNSLEEFKTKVKQWLTIDEEIIKYESKIKDLKKHKKKVLEPEITSFMVAHNITNLNTENGLIKCNERRTKKGLNKHNIRENLGQVLNDESQIEQALQLIMNNREVVVKHVLTKPKIKGKSIDTQ</sequence>
<accession>A0A6C0FE46</accession>
<protein>
    <submittedName>
        <fullName evidence="1">Uncharacterized protein</fullName>
    </submittedName>
</protein>
<dbReference type="InterPro" id="IPR043918">
    <property type="entry name" value="DUF5760"/>
</dbReference>
<dbReference type="Pfam" id="PF19064">
    <property type="entry name" value="DUF5760"/>
    <property type="match status" value="1"/>
</dbReference>
<reference evidence="1" key="1">
    <citation type="journal article" date="2020" name="Nature">
        <title>Giant virus diversity and host interactions through global metagenomics.</title>
        <authorList>
            <person name="Schulz F."/>
            <person name="Roux S."/>
            <person name="Paez-Espino D."/>
            <person name="Jungbluth S."/>
            <person name="Walsh D.A."/>
            <person name="Denef V.J."/>
            <person name="McMahon K.D."/>
            <person name="Konstantinidis K.T."/>
            <person name="Eloe-Fadrosh E.A."/>
            <person name="Kyrpides N.C."/>
            <person name="Woyke T."/>
        </authorList>
    </citation>
    <scope>NUCLEOTIDE SEQUENCE</scope>
    <source>
        <strain evidence="1">GVMAG-S-ERX556126-94</strain>
    </source>
</reference>
<evidence type="ECO:0000313" key="1">
    <source>
        <dbReference type="EMBL" id="QHT39224.1"/>
    </source>
</evidence>